<dbReference type="Gene3D" id="2.60.120.580">
    <property type="entry name" value="Acetamidase/Formamidase-like domains"/>
    <property type="match status" value="1"/>
</dbReference>
<feature type="repeat" description="PPR" evidence="3">
    <location>
        <begin position="183"/>
        <end position="217"/>
    </location>
</feature>
<dbReference type="PANTHER" id="PTHR31891:SF1">
    <property type="entry name" value="FORMAMIDASE C869.04-RELATED"/>
    <property type="match status" value="1"/>
</dbReference>
<evidence type="ECO:0000313" key="4">
    <source>
        <dbReference type="EMBL" id="RLN24133.1"/>
    </source>
</evidence>
<evidence type="ECO:0000313" key="5">
    <source>
        <dbReference type="Proteomes" id="UP000275267"/>
    </source>
</evidence>
<organism evidence="4 5">
    <name type="scientific">Panicum miliaceum</name>
    <name type="common">Proso millet</name>
    <name type="synonym">Broomcorn millet</name>
    <dbReference type="NCBI Taxonomy" id="4540"/>
    <lineage>
        <taxon>Eukaryota</taxon>
        <taxon>Viridiplantae</taxon>
        <taxon>Streptophyta</taxon>
        <taxon>Embryophyta</taxon>
        <taxon>Tracheophyta</taxon>
        <taxon>Spermatophyta</taxon>
        <taxon>Magnoliopsida</taxon>
        <taxon>Liliopsida</taxon>
        <taxon>Poales</taxon>
        <taxon>Poaceae</taxon>
        <taxon>PACMAD clade</taxon>
        <taxon>Panicoideae</taxon>
        <taxon>Panicodae</taxon>
        <taxon>Paniceae</taxon>
        <taxon>Panicinae</taxon>
        <taxon>Panicum</taxon>
        <taxon>Panicum sect. Panicum</taxon>
    </lineage>
</organism>
<evidence type="ECO:0000256" key="1">
    <source>
        <dbReference type="ARBA" id="ARBA00022737"/>
    </source>
</evidence>
<name>A0A3L6SRL1_PANMI</name>
<reference evidence="5" key="1">
    <citation type="journal article" date="2019" name="Nat. Commun.">
        <title>The genome of broomcorn millet.</title>
        <authorList>
            <person name="Zou C."/>
            <person name="Miki D."/>
            <person name="Li D."/>
            <person name="Tang Q."/>
            <person name="Xiao L."/>
            <person name="Rajput S."/>
            <person name="Deng P."/>
            <person name="Jia W."/>
            <person name="Huang R."/>
            <person name="Zhang M."/>
            <person name="Sun Y."/>
            <person name="Hu J."/>
            <person name="Fu X."/>
            <person name="Schnable P.S."/>
            <person name="Li F."/>
            <person name="Zhang H."/>
            <person name="Feng B."/>
            <person name="Zhu X."/>
            <person name="Liu R."/>
            <person name="Schnable J.C."/>
            <person name="Zhu J.-K."/>
            <person name="Zhang H."/>
        </authorList>
    </citation>
    <scope>NUCLEOTIDE SEQUENCE [LARGE SCALE GENOMIC DNA]</scope>
</reference>
<comment type="caution">
    <text evidence="4">The sequence shown here is derived from an EMBL/GenBank/DDBJ whole genome shotgun (WGS) entry which is preliminary data.</text>
</comment>
<dbReference type="SUPFAM" id="SSF141130">
    <property type="entry name" value="Acetamidase/Formamidase-like"/>
    <property type="match status" value="1"/>
</dbReference>
<accession>A0A3L6SRL1</accession>
<dbReference type="Gene3D" id="1.25.40.10">
    <property type="entry name" value="Tetratricopeptide repeat domain"/>
    <property type="match status" value="2"/>
</dbReference>
<evidence type="ECO:0000256" key="3">
    <source>
        <dbReference type="PROSITE-ProRule" id="PRU00708"/>
    </source>
</evidence>
<dbReference type="InterPro" id="IPR002885">
    <property type="entry name" value="PPR_rpt"/>
</dbReference>
<keyword evidence="2" id="KW-0809">Transit peptide</keyword>
<dbReference type="PROSITE" id="PS51375">
    <property type="entry name" value="PPR"/>
    <property type="match status" value="3"/>
</dbReference>
<keyword evidence="5" id="KW-1185">Reference proteome</keyword>
<dbReference type="EMBL" id="PQIB02000004">
    <property type="protein sequence ID" value="RLN24133.1"/>
    <property type="molecule type" value="Genomic_DNA"/>
</dbReference>
<dbReference type="Pfam" id="PF13812">
    <property type="entry name" value="PPR_3"/>
    <property type="match status" value="1"/>
</dbReference>
<dbReference type="OrthoDB" id="9975579at2759"/>
<dbReference type="NCBIfam" id="TIGR00756">
    <property type="entry name" value="PPR"/>
    <property type="match status" value="2"/>
</dbReference>
<dbReference type="InterPro" id="IPR011990">
    <property type="entry name" value="TPR-like_helical_dom_sf"/>
</dbReference>
<evidence type="ECO:0000256" key="2">
    <source>
        <dbReference type="ARBA" id="ARBA00022946"/>
    </source>
</evidence>
<sequence length="751" mass="83119">MAELAGLPPPLRPPTAPPPPAVARALHAINTCTSPAALGPMRGGILRDPALLRNTTVVSAFFLACGRLRSLDPALALFASLPRPHVFVFNSLLRSLPPAPACSPLPLFRHFLGLGVRPNRYTFPLILTSLSSLRDLTVVHSQVAKSGFARNLHVKNALLARYAACDPDLAHAEQLFDEMTRPDVVAWTTVITAYRNRGRSFQALAAFRRMFAASVAPNRVTMVSALGACAAHGALNTGVWIHRYVQNQGWELDVVLGTALVDMYGKCGHIAEGIRVFSEMVERNVYTWNSIIGALALAQDGETALQWFFWMEADGVRPDAVTLICVLCAWRWLEAEEVLKWMKKKGLTKDAGWSLKILEDSSSTYISDSDLMECAQSFQWDDALEEILLRNMAPLTPRLVVPIDVKKQPWEQKIPLHNRWHPDIPPVADVTEGELFRVEMVDWTGGRVRDDNSADDIKFLDLTITRYLSGPLRIVDSEGLPASPGDLLAVEICNLGPLPGDEWCYTAIFERENGGGFLTDHFPSARKAIWYFEGIYAYSPQIPGVRFPGLTHPGIVGTAPSVELLNIWNEREEKLAETSPETFKNLFCILYRCEIIRGGMKEYLTPVGPTPLHVNPIFEIGPVEPRFSEWLVFEGISVDESGKQHFLDASVAYKRAVLNAIEYLSKFGYSKEQVYLLLSCCPCEGRISGIVDSPNAVATLAIPTAIFDQDIRPKHLRGRPGPKLIRLPDLLSCSSDGHLPVTQDQSGRSEP</sequence>
<keyword evidence="1" id="KW-0677">Repeat</keyword>
<proteinExistence type="predicted"/>
<gene>
    <name evidence="4" type="ORF">C2845_PM07G24030</name>
</gene>
<dbReference type="PANTHER" id="PTHR31891">
    <property type="entry name" value="FORMAMIDASE C869.04-RELATED"/>
    <property type="match status" value="1"/>
</dbReference>
<protein>
    <recommendedName>
        <fullName evidence="6">Pentatricopeptide repeat-containing protein</fullName>
    </recommendedName>
</protein>
<feature type="repeat" description="PPR" evidence="3">
    <location>
        <begin position="284"/>
        <end position="318"/>
    </location>
</feature>
<dbReference type="InterPro" id="IPR004304">
    <property type="entry name" value="FmdA_AmdA"/>
</dbReference>
<dbReference type="AlphaFoldDB" id="A0A3L6SRL1"/>
<evidence type="ECO:0008006" key="6">
    <source>
        <dbReference type="Google" id="ProtNLM"/>
    </source>
</evidence>
<dbReference type="STRING" id="4540.A0A3L6SRL1"/>
<feature type="repeat" description="PPR" evidence="3">
    <location>
        <begin position="253"/>
        <end position="283"/>
    </location>
</feature>
<dbReference type="Proteomes" id="UP000275267">
    <property type="component" value="Unassembled WGS sequence"/>
</dbReference>
<dbReference type="GO" id="GO:0016811">
    <property type="term" value="F:hydrolase activity, acting on carbon-nitrogen (but not peptide) bonds, in linear amides"/>
    <property type="evidence" value="ECO:0007669"/>
    <property type="project" value="InterPro"/>
</dbReference>
<dbReference type="Pfam" id="PF03069">
    <property type="entry name" value="FmdA_AmdA"/>
    <property type="match status" value="2"/>
</dbReference>
<dbReference type="Pfam" id="PF01535">
    <property type="entry name" value="PPR"/>
    <property type="match status" value="2"/>
</dbReference>